<gene>
    <name evidence="1" type="ORF">HG542_09150</name>
</gene>
<keyword evidence="2" id="KW-1185">Reference proteome</keyword>
<sequence length="143" mass="16577">MRTRPFRLRIGRRRTHQQPEEATVAQGQQVRARRVYEDPERGDGTRVLVDRIWPRGLSKEKAALDEWCKAVAPSTALRRWYGHDPEKFAEFGRRYRAELRDAEHTEALRHLRELAGKRTLTLLTSTRECEISAAAVLTDILGD</sequence>
<evidence type="ECO:0000313" key="1">
    <source>
        <dbReference type="EMBL" id="NVK77831.1"/>
    </source>
</evidence>
<accession>A0A7Y7B3A4</accession>
<proteinExistence type="predicted"/>
<dbReference type="InterPro" id="IPR052552">
    <property type="entry name" value="YeaO-like"/>
</dbReference>
<evidence type="ECO:0000313" key="2">
    <source>
        <dbReference type="Proteomes" id="UP000587462"/>
    </source>
</evidence>
<organism evidence="1 2">
    <name type="scientific">Streptomyces morookaense</name>
    <name type="common">Streptoverticillium morookaense</name>
    <dbReference type="NCBI Taxonomy" id="1970"/>
    <lineage>
        <taxon>Bacteria</taxon>
        <taxon>Bacillati</taxon>
        <taxon>Actinomycetota</taxon>
        <taxon>Actinomycetes</taxon>
        <taxon>Kitasatosporales</taxon>
        <taxon>Streptomycetaceae</taxon>
        <taxon>Streptomyces</taxon>
    </lineage>
</organism>
<dbReference type="PANTHER" id="PTHR36849">
    <property type="entry name" value="CYTOPLASMIC PROTEIN-RELATED"/>
    <property type="match status" value="1"/>
</dbReference>
<dbReference type="AlphaFoldDB" id="A0A7Y7B3A4"/>
<reference evidence="1 2" key="1">
    <citation type="submission" date="2020-04" db="EMBL/GenBank/DDBJ databases">
        <title>Draft Genome Sequence of Streptomyces morookaense DSM 40503, an 8-azaguanine-producing strain.</title>
        <authorList>
            <person name="Qi J."/>
            <person name="Gao J.-M."/>
        </authorList>
    </citation>
    <scope>NUCLEOTIDE SEQUENCE [LARGE SCALE GENOMIC DNA]</scope>
    <source>
        <strain evidence="1 2">DSM 40503</strain>
    </source>
</reference>
<dbReference type="Pfam" id="PF22752">
    <property type="entry name" value="DUF488-N3i"/>
    <property type="match status" value="1"/>
</dbReference>
<name>A0A7Y7B3A4_STRMO</name>
<protein>
    <submittedName>
        <fullName evidence="1">DUF488 family protein</fullName>
    </submittedName>
</protein>
<dbReference type="Proteomes" id="UP000587462">
    <property type="component" value="Unassembled WGS sequence"/>
</dbReference>
<comment type="caution">
    <text evidence="1">The sequence shown here is derived from an EMBL/GenBank/DDBJ whole genome shotgun (WGS) entry which is preliminary data.</text>
</comment>
<dbReference type="PANTHER" id="PTHR36849:SF1">
    <property type="entry name" value="CYTOPLASMIC PROTEIN"/>
    <property type="match status" value="1"/>
</dbReference>
<dbReference type="EMBL" id="JABBXF010000016">
    <property type="protein sequence ID" value="NVK77831.1"/>
    <property type="molecule type" value="Genomic_DNA"/>
</dbReference>